<accession>A0ACB0JAI1</accession>
<evidence type="ECO:0000313" key="2">
    <source>
        <dbReference type="Proteomes" id="UP001177021"/>
    </source>
</evidence>
<reference evidence="1" key="1">
    <citation type="submission" date="2023-10" db="EMBL/GenBank/DDBJ databases">
        <authorList>
            <person name="Rodriguez Cubillos JULIANA M."/>
            <person name="De Vega J."/>
        </authorList>
    </citation>
    <scope>NUCLEOTIDE SEQUENCE</scope>
</reference>
<name>A0ACB0JAI1_TRIPR</name>
<dbReference type="Proteomes" id="UP001177021">
    <property type="component" value="Unassembled WGS sequence"/>
</dbReference>
<gene>
    <name evidence="1" type="ORF">MILVUS5_LOCUS11050</name>
</gene>
<protein>
    <submittedName>
        <fullName evidence="1">Uncharacterized protein</fullName>
    </submittedName>
</protein>
<comment type="caution">
    <text evidence="1">The sequence shown here is derived from an EMBL/GenBank/DDBJ whole genome shotgun (WGS) entry which is preliminary data.</text>
</comment>
<evidence type="ECO:0000313" key="1">
    <source>
        <dbReference type="EMBL" id="CAJ2641392.1"/>
    </source>
</evidence>
<keyword evidence="2" id="KW-1185">Reference proteome</keyword>
<dbReference type="EMBL" id="CASHSV030000024">
    <property type="protein sequence ID" value="CAJ2641392.1"/>
    <property type="molecule type" value="Genomic_DNA"/>
</dbReference>
<organism evidence="1 2">
    <name type="scientific">Trifolium pratense</name>
    <name type="common">Red clover</name>
    <dbReference type="NCBI Taxonomy" id="57577"/>
    <lineage>
        <taxon>Eukaryota</taxon>
        <taxon>Viridiplantae</taxon>
        <taxon>Streptophyta</taxon>
        <taxon>Embryophyta</taxon>
        <taxon>Tracheophyta</taxon>
        <taxon>Spermatophyta</taxon>
        <taxon>Magnoliopsida</taxon>
        <taxon>eudicotyledons</taxon>
        <taxon>Gunneridae</taxon>
        <taxon>Pentapetalae</taxon>
        <taxon>rosids</taxon>
        <taxon>fabids</taxon>
        <taxon>Fabales</taxon>
        <taxon>Fabaceae</taxon>
        <taxon>Papilionoideae</taxon>
        <taxon>50 kb inversion clade</taxon>
        <taxon>NPAAA clade</taxon>
        <taxon>Hologalegina</taxon>
        <taxon>IRL clade</taxon>
        <taxon>Trifolieae</taxon>
        <taxon>Trifolium</taxon>
    </lineage>
</organism>
<proteinExistence type="predicted"/>
<sequence length="1145" mass="133045">MTKQNKRWIKLRDRSLPEYLKGMKDFLDFAFSRPERPPIKIRCPCCRCNNVNFKTRGEVDCHLHKWGFEPSYENWEYHGESSSDSSEDSDFMDIEDDIGNGADHEMSDDPQIFNMLYEMHRSVNSNREEVFEDPMPSNINEEPNKEAKRFYGLVKDAEQQLYPGCKTFSKLSFIIHLFQMKCLYGWSNTSLDSLLKLLIEAFPEGNVLPDSMYEVKKIIKDLGLDYVKIDACANDCILYRGKDYENLNECPICGKSRWQENMKKKAVPDKIVRYFPIKPRLQRLFTSKQIAQDMTWHKNKRINDGVLRHPADSLTWKRFDEQHKFFSADARNVRLGLASDGFNPFGMMSTSYSMWPVVLVPYNLPPWVCMKQPNFMLSLLISGPKSPGNDIDVYLQPLIDDLKELWDVGIETYDASSSCNFQLHAALLWTINDFPAYGMLSGWSTKGALACPCCNKETSSCRLKYSYKQCYMGHRRFLPIDHPWRNNKSSFDNTKEVRQAPQPLTGDDVIAQHENIQPVIFGKTIKKPKQKKGKNHNWKKKSIFFELPYWRTVLLRHNLDVMHIEKNICESVIGTLLNIEGKTKDTLKSRLDLKRMKLKKQLHPIKNGDKYTIPPARYTMSSAEKAKFCQVLKDVRFPDAYASNIGRCINVKECKISGLKSHDYHVLLERIVPLAIRGLLPKDACQPLIELSLIFGDLCSRELKVDELDCLEKYSAITLCKLERIFPPSFFDVMVHLSIHLANEAKLGGPVQYRWMYPIERFLRVLKNYVRNKARPEGSIAEGYLVEECMTFCARYLVDMDSRLNRPDRYMDYVSDDRTSLSVFKSNGRSVGEGSWENMSLSEIQQAHFYILQNCEEVGPWIEEHMTKIRNEDNRNVEKRHMEQFHKWFENEVIRLKQLQDERISDQLVALSRGPDSRVLNHKGYILNGFKFRTKSAEQQLKTQNSGVVVKGDELTGHIDYYGMIQKIIEIRYLENNFVILFKCDWFEAPSQVRNHGRGYKKDEYGFISLDITKLYYKNDPFVLGSQAGLVYYVKNNDNANWYTTVKVKARNVFDFPQDEDDSEPYQLNEFNNTRIAGEASSLDQADILNRYDIDGTYLAEHIVSQAEELGESDDASDFDTDDDYEDESSIDEDDYVENVDSDSE</sequence>